<dbReference type="KEGG" id="yli:2908735"/>
<dbReference type="OrthoDB" id="10400950at2759"/>
<dbReference type="HOGENOM" id="CLU_1653521_0_0_1"/>
<evidence type="ECO:0000256" key="1">
    <source>
        <dbReference type="SAM" id="MobiDB-lite"/>
    </source>
</evidence>
<dbReference type="InParanoid" id="Q6C0J7"/>
<name>Q6C0J7_YARLI</name>
<sequence length="160" mass="17155">MRLLHDKVQTCTSCTSSSSVKPTSYDAPNDIKMTTNDSHDKLVAPMAPMTPLLPTEAEKAEFVTPMEIGIELQSQLEELQKKLAVMEGELGTRIESFEHTLLSIENAIKEEGPSGGSTTALGVNGSGTSSAEDEDIFSDAAEDDKGFPHPDESPIPGFTQ</sequence>
<feature type="compositionally biased region" description="Basic and acidic residues" evidence="1">
    <location>
        <begin position="143"/>
        <end position="152"/>
    </location>
</feature>
<evidence type="ECO:0000313" key="3">
    <source>
        <dbReference type="Proteomes" id="UP000001300"/>
    </source>
</evidence>
<gene>
    <name evidence="2" type="ORF">YALI0_F24072g</name>
</gene>
<dbReference type="EMBL" id="CR382132">
    <property type="protein sequence ID" value="CAG78626.1"/>
    <property type="molecule type" value="Genomic_DNA"/>
</dbReference>
<reference evidence="2 3" key="1">
    <citation type="journal article" date="2004" name="Nature">
        <title>Genome evolution in yeasts.</title>
        <authorList>
            <consortium name="Genolevures"/>
            <person name="Dujon B."/>
            <person name="Sherman D."/>
            <person name="Fischer G."/>
            <person name="Durrens P."/>
            <person name="Casaregola S."/>
            <person name="Lafontaine I."/>
            <person name="de Montigny J."/>
            <person name="Marck C."/>
            <person name="Neuveglise C."/>
            <person name="Talla E."/>
            <person name="Goffard N."/>
            <person name="Frangeul L."/>
            <person name="Aigle M."/>
            <person name="Anthouard V."/>
            <person name="Babour A."/>
            <person name="Barbe V."/>
            <person name="Barnay S."/>
            <person name="Blanchin S."/>
            <person name="Beckerich J.M."/>
            <person name="Beyne E."/>
            <person name="Bleykasten C."/>
            <person name="Boisrame A."/>
            <person name="Boyer J."/>
            <person name="Cattolico L."/>
            <person name="Confanioleri F."/>
            <person name="de Daruvar A."/>
            <person name="Despons L."/>
            <person name="Fabre E."/>
            <person name="Fairhead C."/>
            <person name="Ferry-Dumazet H."/>
            <person name="Groppi A."/>
            <person name="Hantraye F."/>
            <person name="Hennequin C."/>
            <person name="Jauniaux N."/>
            <person name="Joyet P."/>
            <person name="Kachouri R."/>
            <person name="Kerrest A."/>
            <person name="Koszul R."/>
            <person name="Lemaire M."/>
            <person name="Lesur I."/>
            <person name="Ma L."/>
            <person name="Muller H."/>
            <person name="Nicaud J.M."/>
            <person name="Nikolski M."/>
            <person name="Oztas S."/>
            <person name="Ozier-Kalogeropoulos O."/>
            <person name="Pellenz S."/>
            <person name="Potier S."/>
            <person name="Richard G.F."/>
            <person name="Straub M.L."/>
            <person name="Suleau A."/>
            <person name="Swennene D."/>
            <person name="Tekaia F."/>
            <person name="Wesolowski-Louvel M."/>
            <person name="Westhof E."/>
            <person name="Wirth B."/>
            <person name="Zeniou-Meyer M."/>
            <person name="Zivanovic I."/>
            <person name="Bolotin-Fukuhara M."/>
            <person name="Thierry A."/>
            <person name="Bouchier C."/>
            <person name="Caudron B."/>
            <person name="Scarpelli C."/>
            <person name="Gaillardin C."/>
            <person name="Weissenbach J."/>
            <person name="Wincker P."/>
            <person name="Souciet J.L."/>
        </authorList>
    </citation>
    <scope>NUCLEOTIDE SEQUENCE [LARGE SCALE GENOMIC DNA]</scope>
    <source>
        <strain evidence="3">CLIB 122 / E 150</strain>
    </source>
</reference>
<dbReference type="AlphaFoldDB" id="Q6C0J7"/>
<proteinExistence type="predicted"/>
<feature type="compositionally biased region" description="Polar residues" evidence="1">
    <location>
        <begin position="116"/>
        <end position="130"/>
    </location>
</feature>
<accession>Q6C0J7</accession>
<feature type="region of interest" description="Disordered" evidence="1">
    <location>
        <begin position="108"/>
        <end position="160"/>
    </location>
</feature>
<keyword evidence="3" id="KW-1185">Reference proteome</keyword>
<dbReference type="VEuPathDB" id="FungiDB:YALI0_F24072g"/>
<evidence type="ECO:0000313" key="2">
    <source>
        <dbReference type="EMBL" id="CAG78626.1"/>
    </source>
</evidence>
<feature type="compositionally biased region" description="Acidic residues" evidence="1">
    <location>
        <begin position="131"/>
        <end position="142"/>
    </location>
</feature>
<dbReference type="Proteomes" id="UP000001300">
    <property type="component" value="Chromosome F"/>
</dbReference>
<protein>
    <submittedName>
        <fullName evidence="2">YALI0F24072p</fullName>
    </submittedName>
</protein>
<organism evidence="2 3">
    <name type="scientific">Yarrowia lipolytica (strain CLIB 122 / E 150)</name>
    <name type="common">Yeast</name>
    <name type="synonym">Candida lipolytica</name>
    <dbReference type="NCBI Taxonomy" id="284591"/>
    <lineage>
        <taxon>Eukaryota</taxon>
        <taxon>Fungi</taxon>
        <taxon>Dikarya</taxon>
        <taxon>Ascomycota</taxon>
        <taxon>Saccharomycotina</taxon>
        <taxon>Dipodascomycetes</taxon>
        <taxon>Dipodascales</taxon>
        <taxon>Dipodascales incertae sedis</taxon>
        <taxon>Yarrowia</taxon>
    </lineage>
</organism>